<evidence type="ECO:0000313" key="3">
    <source>
        <dbReference type="Proteomes" id="UP000294682"/>
    </source>
</evidence>
<name>A0A9X8UL77_9FIRM</name>
<feature type="transmembrane region" description="Helical" evidence="1">
    <location>
        <begin position="21"/>
        <end position="43"/>
    </location>
</feature>
<gene>
    <name evidence="2" type="ORF">EDD78_101195</name>
</gene>
<feature type="transmembrane region" description="Helical" evidence="1">
    <location>
        <begin position="120"/>
        <end position="144"/>
    </location>
</feature>
<sequence length="147" mass="15486">MKLTPKDYQGMADKAAPSTKSYITIPSAFVIGGAICMLGQAIQTLYITMGLERDIASSSTSVTLILLSALLTGLQVYDKIARYGGAGTLVPITGFANAMVSPALEFKSEGLVLGLGVKLFTIAGPVIVYGTAAGFVYGLIIFFFRLY</sequence>
<dbReference type="PANTHER" id="PTHR38450">
    <property type="entry name" value="STAGE V SPORULATION PROTEIN AC-RELATED"/>
    <property type="match status" value="1"/>
</dbReference>
<dbReference type="PANTHER" id="PTHR38450:SF1">
    <property type="entry name" value="STAGE V SPORULATION PROTEIN AC"/>
    <property type="match status" value="1"/>
</dbReference>
<keyword evidence="1" id="KW-0812">Transmembrane</keyword>
<dbReference type="Proteomes" id="UP000294682">
    <property type="component" value="Unassembled WGS sequence"/>
</dbReference>
<keyword evidence="1" id="KW-1133">Transmembrane helix</keyword>
<dbReference type="EMBL" id="SLUK01000001">
    <property type="protein sequence ID" value="TCL45214.1"/>
    <property type="molecule type" value="Genomic_DNA"/>
</dbReference>
<dbReference type="RefSeq" id="WP_079700319.1">
    <property type="nucleotide sequence ID" value="NZ_JADNAH010000071.1"/>
</dbReference>
<dbReference type="InterPro" id="IPR005562">
    <property type="entry name" value="SpoVA"/>
</dbReference>
<feature type="transmembrane region" description="Helical" evidence="1">
    <location>
        <begin position="81"/>
        <end position="100"/>
    </location>
</feature>
<dbReference type="AlphaFoldDB" id="A0A9X8UL77"/>
<keyword evidence="3" id="KW-1185">Reference proteome</keyword>
<dbReference type="Pfam" id="PF03862">
    <property type="entry name" value="SpoVAC_SpoVAEB"/>
    <property type="match status" value="1"/>
</dbReference>
<accession>A0A9X8UL77</accession>
<dbReference type="NCBIfam" id="TIGR02838">
    <property type="entry name" value="spore_V_AC"/>
    <property type="match status" value="1"/>
</dbReference>
<proteinExistence type="predicted"/>
<keyword evidence="1" id="KW-0472">Membrane</keyword>
<feature type="transmembrane region" description="Helical" evidence="1">
    <location>
        <begin position="55"/>
        <end position="74"/>
    </location>
</feature>
<reference evidence="2 3" key="1">
    <citation type="submission" date="2019-03" db="EMBL/GenBank/DDBJ databases">
        <title>Genomic Encyclopedia of Type Strains, Phase IV (KMG-IV): sequencing the most valuable type-strain genomes for metagenomic binning, comparative biology and taxonomic classification.</title>
        <authorList>
            <person name="Goeker M."/>
        </authorList>
    </citation>
    <scope>NUCLEOTIDE SEQUENCE [LARGE SCALE GENOMIC DNA]</scope>
    <source>
        <strain evidence="2 3">DSM 100433</strain>
    </source>
</reference>
<comment type="caution">
    <text evidence="2">The sequence shown here is derived from an EMBL/GenBank/DDBJ whole genome shotgun (WGS) entry which is preliminary data.</text>
</comment>
<dbReference type="InterPro" id="IPR014203">
    <property type="entry name" value="Spore_V_AC"/>
</dbReference>
<protein>
    <submittedName>
        <fullName evidence="2">Stage V sporulation protein AC</fullName>
    </submittedName>
</protein>
<evidence type="ECO:0000256" key="1">
    <source>
        <dbReference type="SAM" id="Phobius"/>
    </source>
</evidence>
<evidence type="ECO:0000313" key="2">
    <source>
        <dbReference type="EMBL" id="TCL45214.1"/>
    </source>
</evidence>
<organism evidence="2 3">
    <name type="scientific">Harryflintia acetispora</name>
    <dbReference type="NCBI Taxonomy" id="1849041"/>
    <lineage>
        <taxon>Bacteria</taxon>
        <taxon>Bacillati</taxon>
        <taxon>Bacillota</taxon>
        <taxon>Clostridia</taxon>
        <taxon>Eubacteriales</taxon>
        <taxon>Oscillospiraceae</taxon>
        <taxon>Harryflintia</taxon>
    </lineage>
</organism>
<dbReference type="OrthoDB" id="9797988at2"/>